<dbReference type="CDD" id="cd00060">
    <property type="entry name" value="FHA"/>
    <property type="match status" value="1"/>
</dbReference>
<feature type="compositionally biased region" description="Polar residues" evidence="1">
    <location>
        <begin position="504"/>
        <end position="524"/>
    </location>
</feature>
<dbReference type="SUPFAM" id="SSF49879">
    <property type="entry name" value="SMAD/FHA domain"/>
    <property type="match status" value="1"/>
</dbReference>
<feature type="domain" description="FHA" evidence="2">
    <location>
        <begin position="39"/>
        <end position="94"/>
    </location>
</feature>
<feature type="region of interest" description="Disordered" evidence="1">
    <location>
        <begin position="143"/>
        <end position="240"/>
    </location>
</feature>
<evidence type="ECO:0000313" key="3">
    <source>
        <dbReference type="EMBL" id="KAF4031128.1"/>
    </source>
</evidence>
<feature type="region of interest" description="Disordered" evidence="1">
    <location>
        <begin position="281"/>
        <end position="312"/>
    </location>
</feature>
<dbReference type="Gene3D" id="2.60.200.20">
    <property type="match status" value="1"/>
</dbReference>
<feature type="compositionally biased region" description="Low complexity" evidence="1">
    <location>
        <begin position="493"/>
        <end position="503"/>
    </location>
</feature>
<dbReference type="PROSITE" id="PS50006">
    <property type="entry name" value="FHA_DOMAIN"/>
    <property type="match status" value="1"/>
</dbReference>
<name>A0A833W5T3_PHYIN</name>
<evidence type="ECO:0000259" key="2">
    <source>
        <dbReference type="PROSITE" id="PS50006"/>
    </source>
</evidence>
<organism evidence="3 4">
    <name type="scientific">Phytophthora infestans</name>
    <name type="common">Potato late blight agent</name>
    <name type="synonym">Botrytis infestans</name>
    <dbReference type="NCBI Taxonomy" id="4787"/>
    <lineage>
        <taxon>Eukaryota</taxon>
        <taxon>Sar</taxon>
        <taxon>Stramenopiles</taxon>
        <taxon>Oomycota</taxon>
        <taxon>Peronosporomycetes</taxon>
        <taxon>Peronosporales</taxon>
        <taxon>Peronosporaceae</taxon>
        <taxon>Phytophthora</taxon>
    </lineage>
</organism>
<sequence>MSSPPSPASKLLPWGRLVLLAKKKGEALPDLFDLSRSMHRIGRVPNRSDLIIPKKYISTLHCIIRLHGKDNRGEPIADIEDASRYGLWVNRKKVGIRRKVQLKKGYVIHFADPDTTEVSELAYKFEILPSGLTKKNEELHAQLSADEKSVAGRTRKRVHEELQATQSPTKVVVSPPRPRPVKKLRRVTITQQLSQEEDVSEPDTEPSNTSATQQAASSSGTSTIAAGKRRRRAAVPAPDSKLAEKHDELLVLFAENSLTLKRQSKQLEQAQQELETLRKEHEAMKKTREDEVKKVKEQAATDRAKKDAETKQKLDEIRHERDVLKKTLHQILDQNSNVRPVVELTAELEKLKRQIKAGHDELAFQNRQRSLSQTTPPSKKQLVQLERWTQEIQRRQAEQEMSIRLVQQLAKHIKGSAVQANTQANLSGSSESQDSIDAAHPRSDRRNSQLSNEQSEISPSDVPLTVDAADEETKSGDAAQERPPLFTIFGARSSTADSSSSESKPATLSKPQFFRTQGVSSTESNESKTQEGAEDDETKGNE</sequence>
<accession>A0A833W5T3</accession>
<reference evidence="3" key="1">
    <citation type="submission" date="2020-04" db="EMBL/GenBank/DDBJ databases">
        <title>Hybrid Assembly of Korean Phytophthora infestans isolates.</title>
        <authorList>
            <person name="Prokchorchik M."/>
            <person name="Lee Y."/>
            <person name="Seo J."/>
            <person name="Cho J.-H."/>
            <person name="Park Y.-E."/>
            <person name="Jang D.-C."/>
            <person name="Im J.-S."/>
            <person name="Choi J.-G."/>
            <person name="Park H.-J."/>
            <person name="Lee G.-B."/>
            <person name="Lee Y.-G."/>
            <person name="Hong S.-Y."/>
            <person name="Cho K."/>
            <person name="Sohn K.H."/>
        </authorList>
    </citation>
    <scope>NUCLEOTIDE SEQUENCE</scope>
    <source>
        <strain evidence="3">KR_1_A1</strain>
    </source>
</reference>
<feature type="compositionally biased region" description="Acidic residues" evidence="1">
    <location>
        <begin position="532"/>
        <end position="542"/>
    </location>
</feature>
<gene>
    <name evidence="3" type="ORF">GN244_ATG17000</name>
</gene>
<dbReference type="AlphaFoldDB" id="A0A833W5T3"/>
<evidence type="ECO:0000256" key="1">
    <source>
        <dbReference type="SAM" id="MobiDB-lite"/>
    </source>
</evidence>
<evidence type="ECO:0000313" key="4">
    <source>
        <dbReference type="Proteomes" id="UP000602510"/>
    </source>
</evidence>
<proteinExistence type="predicted"/>
<dbReference type="SMART" id="SM00240">
    <property type="entry name" value="FHA"/>
    <property type="match status" value="1"/>
</dbReference>
<feature type="compositionally biased region" description="Polar residues" evidence="1">
    <location>
        <begin position="448"/>
        <end position="458"/>
    </location>
</feature>
<dbReference type="InterPro" id="IPR008984">
    <property type="entry name" value="SMAD_FHA_dom_sf"/>
</dbReference>
<protein>
    <submittedName>
        <fullName evidence="3">Forkhead-associated domain-containing protein</fullName>
    </submittedName>
</protein>
<dbReference type="Pfam" id="PF00498">
    <property type="entry name" value="FHA"/>
    <property type="match status" value="1"/>
</dbReference>
<feature type="compositionally biased region" description="Low complexity" evidence="1">
    <location>
        <begin position="209"/>
        <end position="226"/>
    </location>
</feature>
<dbReference type="EMBL" id="WSZM01000603">
    <property type="protein sequence ID" value="KAF4031128.1"/>
    <property type="molecule type" value="Genomic_DNA"/>
</dbReference>
<feature type="compositionally biased region" description="Basic and acidic residues" evidence="1">
    <location>
        <begin position="437"/>
        <end position="447"/>
    </location>
</feature>
<feature type="compositionally biased region" description="Polar residues" evidence="1">
    <location>
        <begin position="420"/>
        <end position="435"/>
    </location>
</feature>
<dbReference type="Proteomes" id="UP000602510">
    <property type="component" value="Unassembled WGS sequence"/>
</dbReference>
<feature type="compositionally biased region" description="Acidic residues" evidence="1">
    <location>
        <begin position="195"/>
        <end position="204"/>
    </location>
</feature>
<comment type="caution">
    <text evidence="3">The sequence shown here is derived from an EMBL/GenBank/DDBJ whole genome shotgun (WGS) entry which is preliminary data.</text>
</comment>
<dbReference type="InterPro" id="IPR000253">
    <property type="entry name" value="FHA_dom"/>
</dbReference>
<keyword evidence="4" id="KW-1185">Reference proteome</keyword>
<feature type="region of interest" description="Disordered" evidence="1">
    <location>
        <begin position="420"/>
        <end position="542"/>
    </location>
</feature>